<proteinExistence type="predicted"/>
<feature type="domain" description="Rax2-like third" evidence="4">
    <location>
        <begin position="382"/>
        <end position="544"/>
    </location>
</feature>
<sequence length="1120" mass="119674">GIAEEDSSEEEPDSDSDDSQSSDDGSIGIVGAFNGVSSFSPDSPGSALSLNSSMTSFVALSQNAVELLAAGSSTGDVAAACALYKRDGTFAKAYFGGTISMLNSTTLGYVFGVDAAGNIDAMTGGVNGPVNALYCDDKTQLVYVGGNFTNTASGLTTSVATMRSLSTGGLAVYQASEGTWQALSFHGVDGPVFDFTKMKDNVYAVGAFSATVDNATYVALDTQPVDLSSCTITGGNSAETAGFNDPHNIICTTGTESAGNTWLMRDKLPGYYRIDFPFKTTPSLLRLMNTRYQGRGTKTIRVEAVPNNQALTMSYLDPDTRTEMFCTQSCPMLQNYDWQEFRFVDNVSTLANITGVTVNIVDWYGMGGGFNKIELYRRDARIYAIDDFNSLPCSKQAIRPSSMVTGSWQKTTAASYHGEYLTLSVGVNDIKSEQTQNATVTMVPFVPESGFYKVYMTIPGCQNTNTCLQRTSAKVTWLMDSGRSILTTVTQHNLEDLEIELFSGYAPASSEEFSSAIYIGISPNATVDPQATTAEVVVDSFRFERITSYTDLNGVLQMFENLTSDMQRNGPLYAPLANGLPTGSVVYTAAYGVSNNTQQDDTLFLGGQFQDSERGYSNVAQYRGESIDPLGDTGIHGIVRSMAFVDSSLFIGGSFNGTTDGSQALNNVAEFNTTDQKWYQLVGGVNNTVTEVVPYSPFGSRAVAFTGDFQSLYTGDVSDPTEIRANGLAMWDTLAGGWTNTPYLQSSPSVLHAHEYQNNVENTALAAGRFSAAAALEANGAVLLSPQQNIQAIDMMGFELQPSPDGQFVVNTGLWYAKNSDASSALIVGGRFRTLDGAANVARLDDGKWRKVLDEVGGEVLALNNAANLLFIGGVANETAGFSGLTVLDMDRRKEVGIQHLQGPDGDSTNVRVNKVAIRKDTSMVVVGGNFTTAGGMLSCPYICTLDINESQWSPLSTSTLIGPVVDMLFTENSFIVAGTFKNGTQPTLYLQQYSFVDNSWSDVPGADQLPGPVTVISAASNGEETIASFYIVGISSDSDATPYFAKFDGKSVTNLPFTIDSKSTIRGVLEVPRSRIPNSVLGNSPTLSRRSDSDPVVPSGYVLAMSGDLYLPSGRRASN</sequence>
<dbReference type="Pfam" id="PF12768">
    <property type="entry name" value="Rax2"/>
    <property type="match status" value="1"/>
</dbReference>
<feature type="non-terminal residue" evidence="5">
    <location>
        <position position="1"/>
    </location>
</feature>
<feature type="domain" description="Rax2-like second" evidence="3">
    <location>
        <begin position="221"/>
        <end position="370"/>
    </location>
</feature>
<gene>
    <name evidence="5" type="ORF">H4R20_004949</name>
</gene>
<reference evidence="5" key="1">
    <citation type="submission" date="2022-07" db="EMBL/GenBank/DDBJ databases">
        <title>Phylogenomic reconstructions and comparative analyses of Kickxellomycotina fungi.</title>
        <authorList>
            <person name="Reynolds N.K."/>
            <person name="Stajich J.E."/>
            <person name="Barry K."/>
            <person name="Grigoriev I.V."/>
            <person name="Crous P."/>
            <person name="Smith M.E."/>
        </authorList>
    </citation>
    <scope>NUCLEOTIDE SEQUENCE</scope>
    <source>
        <strain evidence="5">NRRL 1565</strain>
    </source>
</reference>
<accession>A0A9W8LRL3</accession>
<dbReference type="PANTHER" id="PTHR31778:SF2">
    <property type="entry name" value="BUD SITE SELECTION PROTEIN RAX2"/>
    <property type="match status" value="1"/>
</dbReference>
<evidence type="ECO:0000259" key="4">
    <source>
        <dbReference type="Pfam" id="PF20843"/>
    </source>
</evidence>
<dbReference type="Pfam" id="PF20842">
    <property type="entry name" value="Rax2_2"/>
    <property type="match status" value="1"/>
</dbReference>
<evidence type="ECO:0000256" key="1">
    <source>
        <dbReference type="SAM" id="MobiDB-lite"/>
    </source>
</evidence>
<evidence type="ECO:0000313" key="6">
    <source>
        <dbReference type="Proteomes" id="UP001140094"/>
    </source>
</evidence>
<dbReference type="InterPro" id="IPR048265">
    <property type="entry name" value="Rax2-like_third"/>
</dbReference>
<dbReference type="InterPro" id="IPR048266">
    <property type="entry name" value="Rax2-like_second"/>
</dbReference>
<dbReference type="GO" id="GO:1902929">
    <property type="term" value="C:plasma membrane of growing cell tip"/>
    <property type="evidence" value="ECO:0007669"/>
    <property type="project" value="TreeGrafter"/>
</dbReference>
<evidence type="ECO:0000259" key="3">
    <source>
        <dbReference type="Pfam" id="PF20842"/>
    </source>
</evidence>
<dbReference type="OrthoDB" id="2503993at2759"/>
<keyword evidence="6" id="KW-1185">Reference proteome</keyword>
<dbReference type="InterPro" id="IPR015915">
    <property type="entry name" value="Kelch-typ_b-propeller"/>
</dbReference>
<comment type="caution">
    <text evidence="5">The sequence shown here is derived from an EMBL/GenBank/DDBJ whole genome shotgun (WGS) entry which is preliminary data.</text>
</comment>
<organism evidence="5 6">
    <name type="scientific">Coemansia guatemalensis</name>
    <dbReference type="NCBI Taxonomy" id="2761395"/>
    <lineage>
        <taxon>Eukaryota</taxon>
        <taxon>Fungi</taxon>
        <taxon>Fungi incertae sedis</taxon>
        <taxon>Zoopagomycota</taxon>
        <taxon>Kickxellomycotina</taxon>
        <taxon>Kickxellomycetes</taxon>
        <taxon>Kickxellales</taxon>
        <taxon>Kickxellaceae</taxon>
        <taxon>Coemansia</taxon>
    </lineage>
</organism>
<evidence type="ECO:0008006" key="7">
    <source>
        <dbReference type="Google" id="ProtNLM"/>
    </source>
</evidence>
<name>A0A9W8LRL3_9FUNG</name>
<evidence type="ECO:0000259" key="2">
    <source>
        <dbReference type="Pfam" id="PF12768"/>
    </source>
</evidence>
<feature type="domain" description="Rax2-like C-terminal" evidence="2">
    <location>
        <begin position="906"/>
        <end position="1071"/>
    </location>
</feature>
<feature type="compositionally biased region" description="Acidic residues" evidence="1">
    <location>
        <begin position="1"/>
        <end position="21"/>
    </location>
</feature>
<feature type="region of interest" description="Disordered" evidence="1">
    <location>
        <begin position="1"/>
        <end position="29"/>
    </location>
</feature>
<feature type="non-terminal residue" evidence="5">
    <location>
        <position position="1120"/>
    </location>
</feature>
<evidence type="ECO:0000313" key="5">
    <source>
        <dbReference type="EMBL" id="KAJ2798080.1"/>
    </source>
</evidence>
<protein>
    <recommendedName>
        <fullName evidence="7">Galactose oxidase</fullName>
    </recommendedName>
</protein>
<dbReference type="InterPro" id="IPR024982">
    <property type="entry name" value="Rax2-like_C"/>
</dbReference>
<dbReference type="SUPFAM" id="SSF117281">
    <property type="entry name" value="Kelch motif"/>
    <property type="match status" value="1"/>
</dbReference>
<dbReference type="Proteomes" id="UP001140094">
    <property type="component" value="Unassembled WGS sequence"/>
</dbReference>
<dbReference type="AlphaFoldDB" id="A0A9W8LRL3"/>
<dbReference type="PANTHER" id="PTHR31778">
    <property type="entry name" value="BUD SITE SELECTION PROTEIN RAX2"/>
    <property type="match status" value="1"/>
</dbReference>
<dbReference type="EMBL" id="JANBUO010001482">
    <property type="protein sequence ID" value="KAJ2798080.1"/>
    <property type="molecule type" value="Genomic_DNA"/>
</dbReference>
<dbReference type="Pfam" id="PF20843">
    <property type="entry name" value="Rax2_3"/>
    <property type="match status" value="1"/>
</dbReference>